<dbReference type="CDD" id="cd14014">
    <property type="entry name" value="STKc_PknB_like"/>
    <property type="match status" value="1"/>
</dbReference>
<dbReference type="GO" id="GO:0005524">
    <property type="term" value="F:ATP binding"/>
    <property type="evidence" value="ECO:0007669"/>
    <property type="project" value="UniProtKB-KW"/>
</dbReference>
<dbReference type="Proteomes" id="UP000019489">
    <property type="component" value="Unassembled WGS sequence"/>
</dbReference>
<dbReference type="PANTHER" id="PTHR43289:SF34">
    <property type="entry name" value="SERINE_THREONINE-PROTEIN KINASE YBDM-RELATED"/>
    <property type="match status" value="1"/>
</dbReference>
<feature type="region of interest" description="Disordered" evidence="9">
    <location>
        <begin position="350"/>
        <end position="389"/>
    </location>
</feature>
<dbReference type="AlphaFoldDB" id="W9G3U2"/>
<evidence type="ECO:0000259" key="10">
    <source>
        <dbReference type="PROSITE" id="PS50011"/>
    </source>
</evidence>
<keyword evidence="4" id="KW-0547">Nucleotide-binding</keyword>
<dbReference type="InterPro" id="IPR000719">
    <property type="entry name" value="Prot_kinase_dom"/>
</dbReference>
<dbReference type="STRING" id="1386089.N865_19460"/>
<gene>
    <name evidence="12" type="ORF">N865_19460</name>
</gene>
<sequence>MTSSVADSLVGRVIDGRYRIISHLADGGMASVYVAMDARLQREVALKIMRPGLAADDVFVERFRSEARSAARLSHPNVVAVYDQGEDSGDVFLAMELVEGKTLRDVIHEEAPLTARESLAILEPILEALEAAHMSGIIHRDVKPENVIVRRDGEVKVADFGLARAITNQAATSQTGVLLGTVSYLSPEQVERGTADPRSDVYAAGLLLFEMLTGHKAVTGDTPIQIAYKHVHGSIPAPSSVVPGVPPALDALTATATAVEPAERYGSAAAFVVGLRAVRRALTPDELDRRGVPVTVVTPPFAEHAPSGGSETQAFQRVTSDAADGPDGSFDLFESFDAMDPTDATELNEPARAAGVRPVLSGRPVHDDPPEYQRTTALPLRRQPQPGRRPRPWWLVAAVATLLVAGATWWFTAGPGGTTVVPGVVNQTLAVASKAVEQASLRADSREAFSEQVPKGKVMSAQPAAGTEVTKDSTVELVVSKGPERYVVPKLVGTNADAASATLSSLTLSLGDVKQAWSETVPAGTVISQKPAPQTSVKRGTQVALVVSKGREPIPVPNVKGATVDAATAAIKGAGLTVARAADVDSDTVPAGQVISQTPDQGTLFRGGTVTIVVSKGPPVVQVPNVVGSPVSQAEKALTDLGFVVQKDYPFGKLLDIVRVQSIPAGQPAPRGTTIVLTIV</sequence>
<dbReference type="SMART" id="SM00220">
    <property type="entry name" value="S_TKc"/>
    <property type="match status" value="1"/>
</dbReference>
<evidence type="ECO:0000256" key="1">
    <source>
        <dbReference type="ARBA" id="ARBA00012513"/>
    </source>
</evidence>
<dbReference type="PANTHER" id="PTHR43289">
    <property type="entry name" value="MITOGEN-ACTIVATED PROTEIN KINASE KINASE KINASE 20-RELATED"/>
    <property type="match status" value="1"/>
</dbReference>
<feature type="domain" description="PASTA" evidence="11">
    <location>
        <begin position="550"/>
        <end position="616"/>
    </location>
</feature>
<dbReference type="Gene3D" id="3.30.200.20">
    <property type="entry name" value="Phosphorylase Kinase, domain 1"/>
    <property type="match status" value="1"/>
</dbReference>
<evidence type="ECO:0000313" key="13">
    <source>
        <dbReference type="Proteomes" id="UP000019489"/>
    </source>
</evidence>
<dbReference type="eggNOG" id="COG0515">
    <property type="taxonomic scope" value="Bacteria"/>
</dbReference>
<feature type="domain" description="PASTA" evidence="11">
    <location>
        <begin position="482"/>
        <end position="549"/>
    </location>
</feature>
<dbReference type="NCBIfam" id="NF033483">
    <property type="entry name" value="PknB_PASTA_kin"/>
    <property type="match status" value="1"/>
</dbReference>
<dbReference type="OrthoDB" id="9762169at2"/>
<dbReference type="Pfam" id="PF00069">
    <property type="entry name" value="Pkinase"/>
    <property type="match status" value="1"/>
</dbReference>
<name>W9G3U2_9MICO</name>
<dbReference type="FunFam" id="1.10.510.10:FF:000021">
    <property type="entry name" value="Serine/threonine protein kinase"/>
    <property type="match status" value="1"/>
</dbReference>
<dbReference type="SMART" id="SM00740">
    <property type="entry name" value="PASTA"/>
    <property type="match status" value="4"/>
</dbReference>
<dbReference type="PROSITE" id="PS50011">
    <property type="entry name" value="PROTEIN_KINASE_DOM"/>
    <property type="match status" value="1"/>
</dbReference>
<dbReference type="GO" id="GO:0004674">
    <property type="term" value="F:protein serine/threonine kinase activity"/>
    <property type="evidence" value="ECO:0007669"/>
    <property type="project" value="UniProtKB-KW"/>
</dbReference>
<dbReference type="EMBL" id="AWSA01000061">
    <property type="protein sequence ID" value="EWS99971.1"/>
    <property type="molecule type" value="Genomic_DNA"/>
</dbReference>
<accession>W9G3U2</accession>
<dbReference type="Pfam" id="PF03793">
    <property type="entry name" value="PASTA"/>
    <property type="match status" value="4"/>
</dbReference>
<evidence type="ECO:0000256" key="4">
    <source>
        <dbReference type="ARBA" id="ARBA00022741"/>
    </source>
</evidence>
<dbReference type="InterPro" id="IPR011009">
    <property type="entry name" value="Kinase-like_dom_sf"/>
</dbReference>
<comment type="catalytic activity">
    <reaction evidence="8">
        <text>L-seryl-[protein] + ATP = O-phospho-L-seryl-[protein] + ADP + H(+)</text>
        <dbReference type="Rhea" id="RHEA:17989"/>
        <dbReference type="Rhea" id="RHEA-COMP:9863"/>
        <dbReference type="Rhea" id="RHEA-COMP:11604"/>
        <dbReference type="ChEBI" id="CHEBI:15378"/>
        <dbReference type="ChEBI" id="CHEBI:29999"/>
        <dbReference type="ChEBI" id="CHEBI:30616"/>
        <dbReference type="ChEBI" id="CHEBI:83421"/>
        <dbReference type="ChEBI" id="CHEBI:456216"/>
        <dbReference type="EC" id="2.7.11.1"/>
    </reaction>
</comment>
<dbReference type="Gene3D" id="1.10.510.10">
    <property type="entry name" value="Transferase(Phosphotransferase) domain 1"/>
    <property type="match status" value="1"/>
</dbReference>
<feature type="domain" description="PASTA" evidence="11">
    <location>
        <begin position="617"/>
        <end position="680"/>
    </location>
</feature>
<dbReference type="RefSeq" id="WP_034809496.1">
    <property type="nucleotide sequence ID" value="NZ_AWSA01000061.1"/>
</dbReference>
<evidence type="ECO:0000256" key="9">
    <source>
        <dbReference type="SAM" id="MobiDB-lite"/>
    </source>
</evidence>
<reference evidence="12 13" key="1">
    <citation type="submission" date="2013-08" db="EMBL/GenBank/DDBJ databases">
        <title>Intrasporangium oryzae NRRL B-24470.</title>
        <authorList>
            <person name="Liu H."/>
            <person name="Wang G."/>
        </authorList>
    </citation>
    <scope>NUCLEOTIDE SEQUENCE [LARGE SCALE GENOMIC DNA]</scope>
    <source>
        <strain evidence="12 13">NRRL B-24470</strain>
    </source>
</reference>
<protein>
    <recommendedName>
        <fullName evidence="1">non-specific serine/threonine protein kinase</fullName>
        <ecNumber evidence="1">2.7.11.1</ecNumber>
    </recommendedName>
</protein>
<feature type="compositionally biased region" description="Low complexity" evidence="9">
    <location>
        <begin position="378"/>
        <end position="389"/>
    </location>
</feature>
<feature type="domain" description="Protein kinase" evidence="10">
    <location>
        <begin position="18"/>
        <end position="282"/>
    </location>
</feature>
<feature type="domain" description="PASTA" evidence="11">
    <location>
        <begin position="417"/>
        <end position="481"/>
    </location>
</feature>
<dbReference type="PROSITE" id="PS00108">
    <property type="entry name" value="PROTEIN_KINASE_ST"/>
    <property type="match status" value="1"/>
</dbReference>
<dbReference type="PATRIC" id="fig|1386089.3.peg.3804"/>
<evidence type="ECO:0000256" key="2">
    <source>
        <dbReference type="ARBA" id="ARBA00022527"/>
    </source>
</evidence>
<dbReference type="EC" id="2.7.11.1" evidence="1"/>
<dbReference type="SUPFAM" id="SSF56112">
    <property type="entry name" value="Protein kinase-like (PK-like)"/>
    <property type="match status" value="1"/>
</dbReference>
<keyword evidence="2 12" id="KW-0723">Serine/threonine-protein kinase</keyword>
<keyword evidence="6" id="KW-0067">ATP-binding</keyword>
<dbReference type="eggNOG" id="COG2815">
    <property type="taxonomic scope" value="Bacteria"/>
</dbReference>
<evidence type="ECO:0000259" key="11">
    <source>
        <dbReference type="PROSITE" id="PS51178"/>
    </source>
</evidence>
<dbReference type="Gene3D" id="3.30.10.20">
    <property type="match status" value="4"/>
</dbReference>
<organism evidence="12 13">
    <name type="scientific">Intrasporangium oryzae NRRL B-24470</name>
    <dbReference type="NCBI Taxonomy" id="1386089"/>
    <lineage>
        <taxon>Bacteria</taxon>
        <taxon>Bacillati</taxon>
        <taxon>Actinomycetota</taxon>
        <taxon>Actinomycetes</taxon>
        <taxon>Micrococcales</taxon>
        <taxon>Intrasporangiaceae</taxon>
        <taxon>Intrasporangium</taxon>
    </lineage>
</organism>
<dbReference type="FunFam" id="3.30.200.20:FF:000035">
    <property type="entry name" value="Serine/threonine protein kinase Stk1"/>
    <property type="match status" value="1"/>
</dbReference>
<dbReference type="PROSITE" id="PS51178">
    <property type="entry name" value="PASTA"/>
    <property type="match status" value="4"/>
</dbReference>
<evidence type="ECO:0000256" key="6">
    <source>
        <dbReference type="ARBA" id="ARBA00022840"/>
    </source>
</evidence>
<dbReference type="CDD" id="cd06577">
    <property type="entry name" value="PASTA_pknB"/>
    <property type="match status" value="4"/>
</dbReference>
<dbReference type="GO" id="GO:0045717">
    <property type="term" value="P:negative regulation of fatty acid biosynthetic process"/>
    <property type="evidence" value="ECO:0007669"/>
    <property type="project" value="UniProtKB-ARBA"/>
</dbReference>
<dbReference type="InterPro" id="IPR005543">
    <property type="entry name" value="PASTA_dom"/>
</dbReference>
<comment type="caution">
    <text evidence="12">The sequence shown here is derived from an EMBL/GenBank/DDBJ whole genome shotgun (WGS) entry which is preliminary data.</text>
</comment>
<keyword evidence="5 12" id="KW-0418">Kinase</keyword>
<keyword evidence="13" id="KW-1185">Reference proteome</keyword>
<evidence type="ECO:0000313" key="12">
    <source>
        <dbReference type="EMBL" id="EWS99971.1"/>
    </source>
</evidence>
<proteinExistence type="predicted"/>
<evidence type="ECO:0000256" key="7">
    <source>
        <dbReference type="ARBA" id="ARBA00047899"/>
    </source>
</evidence>
<dbReference type="InterPro" id="IPR008271">
    <property type="entry name" value="Ser/Thr_kinase_AS"/>
</dbReference>
<comment type="catalytic activity">
    <reaction evidence="7">
        <text>L-threonyl-[protein] + ATP = O-phospho-L-threonyl-[protein] + ADP + H(+)</text>
        <dbReference type="Rhea" id="RHEA:46608"/>
        <dbReference type="Rhea" id="RHEA-COMP:11060"/>
        <dbReference type="Rhea" id="RHEA-COMP:11605"/>
        <dbReference type="ChEBI" id="CHEBI:15378"/>
        <dbReference type="ChEBI" id="CHEBI:30013"/>
        <dbReference type="ChEBI" id="CHEBI:30616"/>
        <dbReference type="ChEBI" id="CHEBI:61977"/>
        <dbReference type="ChEBI" id="CHEBI:456216"/>
        <dbReference type="EC" id="2.7.11.1"/>
    </reaction>
</comment>
<evidence type="ECO:0000256" key="3">
    <source>
        <dbReference type="ARBA" id="ARBA00022679"/>
    </source>
</evidence>
<evidence type="ECO:0000256" key="8">
    <source>
        <dbReference type="ARBA" id="ARBA00048679"/>
    </source>
</evidence>
<evidence type="ECO:0000256" key="5">
    <source>
        <dbReference type="ARBA" id="ARBA00022777"/>
    </source>
</evidence>
<keyword evidence="3" id="KW-0808">Transferase</keyword>